<dbReference type="EMBL" id="JAEMOP010000002">
    <property type="protein sequence ID" value="MBJ7316070.1"/>
    <property type="molecule type" value="Genomic_DNA"/>
</dbReference>
<protein>
    <submittedName>
        <fullName evidence="2">Uncharacterized protein</fullName>
    </submittedName>
</protein>
<dbReference type="RefSeq" id="WP_054491279.1">
    <property type="nucleotide sequence ID" value="NZ_CAXBHZ010000017.1"/>
</dbReference>
<name>A0A8I1G9Y8_9GAMM</name>
<sequence>MPSNSRITPANGVTCYTFKELYEHVRSRPFNQPFAMRYSDGSVDHGLNSEEAMKESLRAHDNPYLKQPVVIEW</sequence>
<evidence type="ECO:0000313" key="3">
    <source>
        <dbReference type="Proteomes" id="UP000621390"/>
    </source>
</evidence>
<dbReference type="EMBL" id="JAEMOS010000024">
    <property type="protein sequence ID" value="MBJ7267042.1"/>
    <property type="molecule type" value="Genomic_DNA"/>
</dbReference>
<comment type="caution">
    <text evidence="2">The sequence shown here is derived from an EMBL/GenBank/DDBJ whole genome shotgun (WGS) entry which is preliminary data.</text>
</comment>
<gene>
    <name evidence="1" type="ORF">JHC10_08810</name>
    <name evidence="2" type="ORF">JHC11_08710</name>
</gene>
<organism evidence="2 3">
    <name type="scientific">Idiomarina abyssalis</name>
    <dbReference type="NCBI Taxonomy" id="86102"/>
    <lineage>
        <taxon>Bacteria</taxon>
        <taxon>Pseudomonadati</taxon>
        <taxon>Pseudomonadota</taxon>
        <taxon>Gammaproteobacteria</taxon>
        <taxon>Alteromonadales</taxon>
        <taxon>Idiomarinaceae</taxon>
        <taxon>Idiomarina</taxon>
    </lineage>
</organism>
<reference evidence="2 4" key="1">
    <citation type="submission" date="2020-09" db="EMBL/GenBank/DDBJ databases">
        <title>Draft Genomes of Bacterial Isolates from North Pond Shallow Sediments.</title>
        <authorList>
            <person name="Kiel Reese B."/>
            <person name="Mullis M."/>
            <person name="Weisend R.E."/>
        </authorList>
    </citation>
    <scope>NUCLEOTIDE SEQUENCE</scope>
    <source>
        <strain evidence="2">KJE-2</strain>
        <strain evidence="1 4">KJE-3</strain>
    </source>
</reference>
<keyword evidence="4" id="KW-1185">Reference proteome</keyword>
<dbReference type="AlphaFoldDB" id="A0A8I1G9Y8"/>
<dbReference type="OrthoDB" id="6240343at2"/>
<dbReference type="Proteomes" id="UP000655994">
    <property type="component" value="Unassembled WGS sequence"/>
</dbReference>
<proteinExistence type="predicted"/>
<evidence type="ECO:0000313" key="4">
    <source>
        <dbReference type="Proteomes" id="UP000655994"/>
    </source>
</evidence>
<evidence type="ECO:0000313" key="1">
    <source>
        <dbReference type="EMBL" id="MBJ7267042.1"/>
    </source>
</evidence>
<dbReference type="Proteomes" id="UP000621390">
    <property type="component" value="Unassembled WGS sequence"/>
</dbReference>
<evidence type="ECO:0000313" key="2">
    <source>
        <dbReference type="EMBL" id="MBJ7316070.1"/>
    </source>
</evidence>
<accession>A0A8I1G9Y8</accession>